<accession>A0ABS7DGV5</accession>
<evidence type="ECO:0000259" key="1">
    <source>
        <dbReference type="Pfam" id="PF00535"/>
    </source>
</evidence>
<dbReference type="PANTHER" id="PTHR43179">
    <property type="entry name" value="RHAMNOSYLTRANSFERASE WBBL"/>
    <property type="match status" value="1"/>
</dbReference>
<dbReference type="Pfam" id="PF00535">
    <property type="entry name" value="Glycos_transf_2"/>
    <property type="match status" value="1"/>
</dbReference>
<comment type="caution">
    <text evidence="2">The sequence shown here is derived from an EMBL/GenBank/DDBJ whole genome shotgun (WGS) entry which is preliminary data.</text>
</comment>
<name>A0ABS7DGV5_9GAMM</name>
<dbReference type="EMBL" id="JAGFNY010000021">
    <property type="protein sequence ID" value="MBW7570537.1"/>
    <property type="molecule type" value="Genomic_DNA"/>
</dbReference>
<evidence type="ECO:0000313" key="2">
    <source>
        <dbReference type="EMBL" id="MBW7570537.1"/>
    </source>
</evidence>
<proteinExistence type="predicted"/>
<dbReference type="InterPro" id="IPR001173">
    <property type="entry name" value="Glyco_trans_2-like"/>
</dbReference>
<dbReference type="SUPFAM" id="SSF53448">
    <property type="entry name" value="Nucleotide-diphospho-sugar transferases"/>
    <property type="match status" value="1"/>
</dbReference>
<dbReference type="Gene3D" id="3.90.550.10">
    <property type="entry name" value="Spore Coat Polysaccharide Biosynthesis Protein SpsA, Chain A"/>
    <property type="match status" value="1"/>
</dbReference>
<feature type="domain" description="Glycosyltransferase 2-like" evidence="1">
    <location>
        <begin position="10"/>
        <end position="107"/>
    </location>
</feature>
<sequence>MLRDTIYAAVILNYNSYDLTCECINSLLKQNVNIEIVVVDNASTDDSLKKISEKFENNNYVHTIKNTINEGYACGNNKGINYVRHNFKKVKYISIINPDIAFEDQDIFYKLGCKLMSDDKISIIGCLNIFNGYLNSLDNSCWQFPSKRNLFFSGTLLGRFFCKKVNNIYKSVKVNSDIAYVDVVPGCFFLVKSEDLYKIQGFDPNTFLYFEENILAKKILNINKKLAVCVDCLCYHNHLIRDKQLTNWSSKLFSCKCFYDSKMYYIKNYSKQNKLFISFSIMYNKFDFIVRKCIYYVLQVFSK</sequence>
<dbReference type="InterPro" id="IPR029044">
    <property type="entry name" value="Nucleotide-diphossugar_trans"/>
</dbReference>
<protein>
    <submittedName>
        <fullName evidence="2">Glycosyltransferase family 2 protein</fullName>
    </submittedName>
</protein>
<dbReference type="PANTHER" id="PTHR43179:SF7">
    <property type="entry name" value="RHAMNOSYLTRANSFERASE WBBL"/>
    <property type="match status" value="1"/>
</dbReference>
<dbReference type="Proteomes" id="UP000731465">
    <property type="component" value="Unassembled WGS sequence"/>
</dbReference>
<reference evidence="2 3" key="1">
    <citation type="submission" date="2021-03" db="EMBL/GenBank/DDBJ databases">
        <title>Succinivibrio sp. nov. isolated from feces of cow.</title>
        <authorList>
            <person name="Choi J.-Y."/>
        </authorList>
    </citation>
    <scope>NUCLEOTIDE SEQUENCE [LARGE SCALE GENOMIC DNA]</scope>
    <source>
        <strain evidence="2 3">AGMB01872</strain>
    </source>
</reference>
<evidence type="ECO:0000313" key="3">
    <source>
        <dbReference type="Proteomes" id="UP000731465"/>
    </source>
</evidence>
<organism evidence="2 3">
    <name type="scientific">Succinivibrio faecicola</name>
    <dbReference type="NCBI Taxonomy" id="2820300"/>
    <lineage>
        <taxon>Bacteria</taxon>
        <taxon>Pseudomonadati</taxon>
        <taxon>Pseudomonadota</taxon>
        <taxon>Gammaproteobacteria</taxon>
        <taxon>Aeromonadales</taxon>
        <taxon>Succinivibrionaceae</taxon>
        <taxon>Succinivibrio</taxon>
    </lineage>
</organism>
<keyword evidence="3" id="KW-1185">Reference proteome</keyword>
<dbReference type="RefSeq" id="WP_219937760.1">
    <property type="nucleotide sequence ID" value="NZ_JAGFNY010000021.1"/>
</dbReference>
<gene>
    <name evidence="2" type="ORF">J5V48_06490</name>
</gene>